<reference evidence="6" key="1">
    <citation type="journal article" date="2015" name="Nature">
        <title>Complex archaea that bridge the gap between prokaryotes and eukaryotes.</title>
        <authorList>
            <person name="Spang A."/>
            <person name="Saw J.H."/>
            <person name="Jorgensen S.L."/>
            <person name="Zaremba-Niedzwiedzka K."/>
            <person name="Martijn J."/>
            <person name="Lind A.E."/>
            <person name="van Eijk R."/>
            <person name="Schleper C."/>
            <person name="Guy L."/>
            <person name="Ettema T.J."/>
        </authorList>
    </citation>
    <scope>NUCLEOTIDE SEQUENCE</scope>
</reference>
<dbReference type="SUPFAM" id="SSF102114">
    <property type="entry name" value="Radical SAM enzymes"/>
    <property type="match status" value="1"/>
</dbReference>
<sequence>MIKEGDDTYSSLKVLHHPKRLDALRRGEAMPPLRVQLVPTNRCNQRCQSCAYRLKDYTTSQTFKSTEEIPYEKLVQIVSDCKSLGVKAIEITGGGEPTVHPHFLDLCQLVLKADIDLGVVTNGVRWSPKYSQVLSGASWVRFSLDAGCSKTYAEYRESSRMTYDRVRKNLRDLVMHRGNSGLLVGVGFVVTGQNWSEVRGAAARARDDGADNMRISALFQNEGVEYFKNFYREAREICIEAVSLSTENFQVFNQFGDRLSDLEDASPDYSFCGYSKLTTYIGADCCAYACCNTAYNSLGLLGSFKDRTFRDFWLSREATTILHNLDATKCPRCLYNNKNRVINYLLSTNPKHVNFI</sequence>
<dbReference type="CDD" id="cd01335">
    <property type="entry name" value="Radical_SAM"/>
    <property type="match status" value="1"/>
</dbReference>
<dbReference type="SFLD" id="SFLDG01067">
    <property type="entry name" value="SPASM/twitch_domain_containing"/>
    <property type="match status" value="1"/>
</dbReference>
<dbReference type="SFLD" id="SFLDS00029">
    <property type="entry name" value="Radical_SAM"/>
    <property type="match status" value="1"/>
</dbReference>
<dbReference type="InterPro" id="IPR050377">
    <property type="entry name" value="Radical_SAM_PqqE_MftC-like"/>
</dbReference>
<comment type="caution">
    <text evidence="6">The sequence shown here is derived from an EMBL/GenBank/DDBJ whole genome shotgun (WGS) entry which is preliminary data.</text>
</comment>
<dbReference type="PANTHER" id="PTHR11228">
    <property type="entry name" value="RADICAL SAM DOMAIN PROTEIN"/>
    <property type="match status" value="1"/>
</dbReference>
<dbReference type="InterPro" id="IPR007197">
    <property type="entry name" value="rSAM"/>
</dbReference>
<dbReference type="InterPro" id="IPR013785">
    <property type="entry name" value="Aldolase_TIM"/>
</dbReference>
<evidence type="ECO:0000256" key="2">
    <source>
        <dbReference type="ARBA" id="ARBA00022723"/>
    </source>
</evidence>
<keyword evidence="2" id="KW-0479">Metal-binding</keyword>
<keyword evidence="1" id="KW-0949">S-adenosyl-L-methionine</keyword>
<dbReference type="Gene3D" id="3.20.20.70">
    <property type="entry name" value="Aldolase class I"/>
    <property type="match status" value="1"/>
</dbReference>
<evidence type="ECO:0000256" key="4">
    <source>
        <dbReference type="ARBA" id="ARBA00023014"/>
    </source>
</evidence>
<keyword evidence="4" id="KW-0411">Iron-sulfur</keyword>
<evidence type="ECO:0000256" key="1">
    <source>
        <dbReference type="ARBA" id="ARBA00022691"/>
    </source>
</evidence>
<dbReference type="AlphaFoldDB" id="A0A0F9PN47"/>
<dbReference type="PANTHER" id="PTHR11228:SF7">
    <property type="entry name" value="PQQA PEPTIDE CYCLASE"/>
    <property type="match status" value="1"/>
</dbReference>
<gene>
    <name evidence="6" type="ORF">LCGC14_1117300</name>
</gene>
<dbReference type="GO" id="GO:0046872">
    <property type="term" value="F:metal ion binding"/>
    <property type="evidence" value="ECO:0007669"/>
    <property type="project" value="UniProtKB-KW"/>
</dbReference>
<dbReference type="InterPro" id="IPR006638">
    <property type="entry name" value="Elp3/MiaA/NifB-like_rSAM"/>
</dbReference>
<dbReference type="SMART" id="SM00729">
    <property type="entry name" value="Elp3"/>
    <property type="match status" value="1"/>
</dbReference>
<name>A0A0F9PN47_9ZZZZ</name>
<keyword evidence="3" id="KW-0408">Iron</keyword>
<evidence type="ECO:0000259" key="5">
    <source>
        <dbReference type="PROSITE" id="PS51918"/>
    </source>
</evidence>
<dbReference type="GO" id="GO:0003824">
    <property type="term" value="F:catalytic activity"/>
    <property type="evidence" value="ECO:0007669"/>
    <property type="project" value="InterPro"/>
</dbReference>
<evidence type="ECO:0000256" key="3">
    <source>
        <dbReference type="ARBA" id="ARBA00023004"/>
    </source>
</evidence>
<accession>A0A0F9PN47</accession>
<dbReference type="GO" id="GO:0051536">
    <property type="term" value="F:iron-sulfur cluster binding"/>
    <property type="evidence" value="ECO:0007669"/>
    <property type="project" value="UniProtKB-KW"/>
</dbReference>
<proteinExistence type="predicted"/>
<evidence type="ECO:0000313" key="6">
    <source>
        <dbReference type="EMBL" id="KKN02486.1"/>
    </source>
</evidence>
<feature type="domain" description="Radical SAM core" evidence="5">
    <location>
        <begin position="29"/>
        <end position="258"/>
    </location>
</feature>
<dbReference type="EMBL" id="LAZR01005144">
    <property type="protein sequence ID" value="KKN02486.1"/>
    <property type="molecule type" value="Genomic_DNA"/>
</dbReference>
<organism evidence="6">
    <name type="scientific">marine sediment metagenome</name>
    <dbReference type="NCBI Taxonomy" id="412755"/>
    <lineage>
        <taxon>unclassified sequences</taxon>
        <taxon>metagenomes</taxon>
        <taxon>ecological metagenomes</taxon>
    </lineage>
</organism>
<dbReference type="PROSITE" id="PS51918">
    <property type="entry name" value="RADICAL_SAM"/>
    <property type="match status" value="1"/>
</dbReference>
<dbReference type="InterPro" id="IPR058240">
    <property type="entry name" value="rSAM_sf"/>
</dbReference>
<dbReference type="Pfam" id="PF04055">
    <property type="entry name" value="Radical_SAM"/>
    <property type="match status" value="1"/>
</dbReference>
<protein>
    <recommendedName>
        <fullName evidence="5">Radical SAM core domain-containing protein</fullName>
    </recommendedName>
</protein>